<evidence type="ECO:0000313" key="2">
    <source>
        <dbReference type="Proteomes" id="UP000571950"/>
    </source>
</evidence>
<gene>
    <name evidence="1" type="ORF">GGR43_004037</name>
</gene>
<dbReference type="Proteomes" id="UP000571950">
    <property type="component" value="Unassembled WGS sequence"/>
</dbReference>
<dbReference type="EMBL" id="JACIDT010000022">
    <property type="protein sequence ID" value="MBB3928293.1"/>
    <property type="molecule type" value="Genomic_DNA"/>
</dbReference>
<protein>
    <submittedName>
        <fullName evidence="1">Uncharacterized protein</fullName>
    </submittedName>
</protein>
<proteinExistence type="predicted"/>
<name>A0A7W6BK14_9SPHN</name>
<comment type="caution">
    <text evidence="1">The sequence shown here is derived from an EMBL/GenBank/DDBJ whole genome shotgun (WGS) entry which is preliminary data.</text>
</comment>
<dbReference type="AlphaFoldDB" id="A0A7W6BK14"/>
<reference evidence="1 2" key="1">
    <citation type="submission" date="2020-08" db="EMBL/GenBank/DDBJ databases">
        <title>Genomic Encyclopedia of Type Strains, Phase IV (KMG-IV): sequencing the most valuable type-strain genomes for metagenomic binning, comparative biology and taxonomic classification.</title>
        <authorList>
            <person name="Goeker M."/>
        </authorList>
    </citation>
    <scope>NUCLEOTIDE SEQUENCE [LARGE SCALE GENOMIC DNA]</scope>
    <source>
        <strain evidence="1 2">DSM 26189</strain>
    </source>
</reference>
<keyword evidence="2" id="KW-1185">Reference proteome</keyword>
<organism evidence="1 2">
    <name type="scientific">Sphingobium jiangsuense</name>
    <dbReference type="NCBI Taxonomy" id="870476"/>
    <lineage>
        <taxon>Bacteria</taxon>
        <taxon>Pseudomonadati</taxon>
        <taxon>Pseudomonadota</taxon>
        <taxon>Alphaproteobacteria</taxon>
        <taxon>Sphingomonadales</taxon>
        <taxon>Sphingomonadaceae</taxon>
        <taxon>Sphingobium</taxon>
    </lineage>
</organism>
<evidence type="ECO:0000313" key="1">
    <source>
        <dbReference type="EMBL" id="MBB3928293.1"/>
    </source>
</evidence>
<sequence>MAEIVRDIEHFISSNGMGAATFGEMAMNDRHLVRQLRNGRRLWPETEAKIRDFMARYEAPSPHRESAG</sequence>
<accession>A0A7W6BK14</accession>